<keyword evidence="15" id="KW-0812">Transmembrane</keyword>
<protein>
    <recommendedName>
        <fullName evidence="3 14">UDP-N-acetylmuramate--L-alanine ligase</fullName>
        <ecNumber evidence="3 14">6.3.2.8</ecNumber>
    </recommendedName>
    <alternativeName>
        <fullName evidence="14">UDP-N-acetylmuramoyl-L-alanine synthetase</fullName>
    </alternativeName>
</protein>
<dbReference type="InterPro" id="IPR013221">
    <property type="entry name" value="Mur_ligase_cen"/>
</dbReference>
<evidence type="ECO:0000256" key="2">
    <source>
        <dbReference type="ARBA" id="ARBA00004752"/>
    </source>
</evidence>
<dbReference type="Gene3D" id="3.40.1190.10">
    <property type="entry name" value="Mur-like, catalytic domain"/>
    <property type="match status" value="1"/>
</dbReference>
<proteinExistence type="inferred from homology"/>
<feature type="transmembrane region" description="Helical" evidence="15">
    <location>
        <begin position="7"/>
        <end position="29"/>
    </location>
</feature>
<accession>A0A3E0WYS5</accession>
<dbReference type="AlphaFoldDB" id="A0A3E0WYS5"/>
<evidence type="ECO:0000256" key="10">
    <source>
        <dbReference type="ARBA" id="ARBA00022984"/>
    </source>
</evidence>
<evidence type="ECO:0000256" key="15">
    <source>
        <dbReference type="SAM" id="Phobius"/>
    </source>
</evidence>
<feature type="domain" description="Mur ligase central" evidence="18">
    <location>
        <begin position="109"/>
        <end position="288"/>
    </location>
</feature>
<evidence type="ECO:0000256" key="7">
    <source>
        <dbReference type="ARBA" id="ARBA00022741"/>
    </source>
</evidence>
<evidence type="ECO:0000256" key="12">
    <source>
        <dbReference type="ARBA" id="ARBA00023316"/>
    </source>
</evidence>
<dbReference type="EC" id="6.3.2.8" evidence="3 14"/>
<evidence type="ECO:0000256" key="9">
    <source>
        <dbReference type="ARBA" id="ARBA00022960"/>
    </source>
</evidence>
<dbReference type="OrthoDB" id="9804126at2"/>
<evidence type="ECO:0000256" key="13">
    <source>
        <dbReference type="ARBA" id="ARBA00047833"/>
    </source>
</evidence>
<dbReference type="GO" id="GO:0051301">
    <property type="term" value="P:cell division"/>
    <property type="evidence" value="ECO:0007669"/>
    <property type="project" value="UniProtKB-KW"/>
</dbReference>
<dbReference type="GO" id="GO:0005524">
    <property type="term" value="F:ATP binding"/>
    <property type="evidence" value="ECO:0007669"/>
    <property type="project" value="UniProtKB-UniRule"/>
</dbReference>
<reference evidence="20" key="1">
    <citation type="submission" date="2017-05" db="EMBL/GenBank/DDBJ databases">
        <authorList>
            <person name="Sharma S."/>
            <person name="Sidhu C."/>
            <person name="Pinnaka A.K."/>
        </authorList>
    </citation>
    <scope>NUCLEOTIDE SEQUENCE [LARGE SCALE GENOMIC DNA]</scope>
    <source>
        <strain evidence="20">AK93</strain>
    </source>
</reference>
<evidence type="ECO:0000259" key="17">
    <source>
        <dbReference type="Pfam" id="PF02875"/>
    </source>
</evidence>
<dbReference type="InterPro" id="IPR036615">
    <property type="entry name" value="Mur_ligase_C_dom_sf"/>
</dbReference>
<dbReference type="HAMAP" id="MF_00046">
    <property type="entry name" value="MurC"/>
    <property type="match status" value="1"/>
</dbReference>
<gene>
    <name evidence="14" type="primary">murC</name>
    <name evidence="19" type="ORF">CAL65_08215</name>
</gene>
<dbReference type="GO" id="GO:0008763">
    <property type="term" value="F:UDP-N-acetylmuramate-L-alanine ligase activity"/>
    <property type="evidence" value="ECO:0007669"/>
    <property type="project" value="UniProtKB-UniRule"/>
</dbReference>
<keyword evidence="7 14" id="KW-0547">Nucleotide-binding</keyword>
<evidence type="ECO:0000256" key="8">
    <source>
        <dbReference type="ARBA" id="ARBA00022840"/>
    </source>
</evidence>
<dbReference type="Pfam" id="PF08245">
    <property type="entry name" value="Mur_ligase_M"/>
    <property type="match status" value="1"/>
</dbReference>
<keyword evidence="20" id="KW-1185">Reference proteome</keyword>
<evidence type="ECO:0000256" key="14">
    <source>
        <dbReference type="HAMAP-Rule" id="MF_00046"/>
    </source>
</evidence>
<evidence type="ECO:0000256" key="5">
    <source>
        <dbReference type="ARBA" id="ARBA00022598"/>
    </source>
</evidence>
<keyword evidence="12 14" id="KW-0961">Cell wall biogenesis/degradation</keyword>
<dbReference type="GO" id="GO:0008360">
    <property type="term" value="P:regulation of cell shape"/>
    <property type="evidence" value="ECO:0007669"/>
    <property type="project" value="UniProtKB-KW"/>
</dbReference>
<evidence type="ECO:0000256" key="11">
    <source>
        <dbReference type="ARBA" id="ARBA00023306"/>
    </source>
</evidence>
<keyword evidence="15" id="KW-1133">Transmembrane helix</keyword>
<keyword evidence="10 14" id="KW-0573">Peptidoglycan synthesis</keyword>
<feature type="binding site" evidence="14">
    <location>
        <begin position="111"/>
        <end position="117"/>
    </location>
    <ligand>
        <name>ATP</name>
        <dbReference type="ChEBI" id="CHEBI:30616"/>
    </ligand>
</feature>
<dbReference type="Pfam" id="PF02875">
    <property type="entry name" value="Mur_ligase_C"/>
    <property type="match status" value="1"/>
</dbReference>
<keyword evidence="4 14" id="KW-0963">Cytoplasm</keyword>
<comment type="catalytic activity">
    <reaction evidence="13 14">
        <text>UDP-N-acetyl-alpha-D-muramate + L-alanine + ATP = UDP-N-acetyl-alpha-D-muramoyl-L-alanine + ADP + phosphate + H(+)</text>
        <dbReference type="Rhea" id="RHEA:23372"/>
        <dbReference type="ChEBI" id="CHEBI:15378"/>
        <dbReference type="ChEBI" id="CHEBI:30616"/>
        <dbReference type="ChEBI" id="CHEBI:43474"/>
        <dbReference type="ChEBI" id="CHEBI:57972"/>
        <dbReference type="ChEBI" id="CHEBI:70757"/>
        <dbReference type="ChEBI" id="CHEBI:83898"/>
        <dbReference type="ChEBI" id="CHEBI:456216"/>
        <dbReference type="EC" id="6.3.2.8"/>
    </reaction>
</comment>
<dbReference type="EMBL" id="NFZW01000006">
    <property type="protein sequence ID" value="RFA37958.1"/>
    <property type="molecule type" value="Genomic_DNA"/>
</dbReference>
<evidence type="ECO:0000256" key="6">
    <source>
        <dbReference type="ARBA" id="ARBA00022618"/>
    </source>
</evidence>
<dbReference type="NCBIfam" id="TIGR01082">
    <property type="entry name" value="murC"/>
    <property type="match status" value="1"/>
</dbReference>
<dbReference type="InterPro" id="IPR036565">
    <property type="entry name" value="Mur-like_cat_sf"/>
</dbReference>
<keyword evidence="8 14" id="KW-0067">ATP-binding</keyword>
<name>A0A3E0WYS5_9GAMM</name>
<sequence length="463" mass="49972">MGRVRRLHFVGIGGVGMGGIAEVLLNLGYQVTGSDLRESAMTRRLQDLGAQVWFGHDGAYARAADAVVVSSAIDPNNPELLAAKEARVPVVPRAEMLAELMRFRYGIAVAGTHGKTTTTSLVASLLGEGGLDPTFVIGGRLNSAAANARLGSGRYLVAEADESDASFLYLQPMMAVVTNIDADHMATYGGDFGRLRSTFVEFLHHLPFYGLAVLCIDDPVVREMLPEVTRPVRTYGLTEGADLRAVDIRQEGNRTHFTVEQQGERFELALNLPGTHNVLNALAAIAIASELGVSRGAIARGLHEFQGIGRRFQLYGALTLNGREVLMVDDYGHHPREIAATLQAARDGWPDRRLVVVFQPHRYSRTKDLFEDFARVLAGVDALVVTEVYAAGESVIPGADGRSLCGAIRARGHVNPVFVETLEELQRVLPEVVENGDLVLTMGAGNIGTLAPRLVEQSEEVTA</sequence>
<comment type="subcellular location">
    <subcellularLocation>
        <location evidence="1 14">Cytoplasm</location>
    </subcellularLocation>
</comment>
<dbReference type="PANTHER" id="PTHR43445">
    <property type="entry name" value="UDP-N-ACETYLMURAMATE--L-ALANINE LIGASE-RELATED"/>
    <property type="match status" value="1"/>
</dbReference>
<feature type="domain" description="Mur ligase N-terminal catalytic" evidence="16">
    <location>
        <begin position="7"/>
        <end position="105"/>
    </location>
</feature>
<comment type="caution">
    <text evidence="19">The sequence shown here is derived from an EMBL/GenBank/DDBJ whole genome shotgun (WGS) entry which is preliminary data.</text>
</comment>
<dbReference type="SUPFAM" id="SSF53244">
    <property type="entry name" value="MurD-like peptide ligases, peptide-binding domain"/>
    <property type="match status" value="1"/>
</dbReference>
<dbReference type="PANTHER" id="PTHR43445:SF3">
    <property type="entry name" value="UDP-N-ACETYLMURAMATE--L-ALANINE LIGASE"/>
    <property type="match status" value="1"/>
</dbReference>
<dbReference type="InterPro" id="IPR050061">
    <property type="entry name" value="MurCDEF_pg_biosynth"/>
</dbReference>
<dbReference type="Gene3D" id="3.40.50.720">
    <property type="entry name" value="NAD(P)-binding Rossmann-like Domain"/>
    <property type="match status" value="1"/>
</dbReference>
<dbReference type="FunFam" id="3.40.1190.10:FF:000001">
    <property type="entry name" value="UDP-N-acetylmuramate--L-alanine ligase"/>
    <property type="match status" value="1"/>
</dbReference>
<dbReference type="InterPro" id="IPR004101">
    <property type="entry name" value="Mur_ligase_C"/>
</dbReference>
<comment type="function">
    <text evidence="14">Cell wall formation.</text>
</comment>
<dbReference type="Proteomes" id="UP000256763">
    <property type="component" value="Unassembled WGS sequence"/>
</dbReference>
<comment type="similarity">
    <text evidence="14">Belongs to the MurCDEF family.</text>
</comment>
<dbReference type="GO" id="GO:0071555">
    <property type="term" value="P:cell wall organization"/>
    <property type="evidence" value="ECO:0007669"/>
    <property type="project" value="UniProtKB-KW"/>
</dbReference>
<evidence type="ECO:0000259" key="16">
    <source>
        <dbReference type="Pfam" id="PF01225"/>
    </source>
</evidence>
<evidence type="ECO:0000313" key="19">
    <source>
        <dbReference type="EMBL" id="RFA37958.1"/>
    </source>
</evidence>
<comment type="pathway">
    <text evidence="2 14">Cell wall biogenesis; peptidoglycan biosynthesis.</text>
</comment>
<evidence type="ECO:0000259" key="18">
    <source>
        <dbReference type="Pfam" id="PF08245"/>
    </source>
</evidence>
<dbReference type="Pfam" id="PF01225">
    <property type="entry name" value="Mur_ligase"/>
    <property type="match status" value="1"/>
</dbReference>
<organism evidence="19 20">
    <name type="scientific">Alkalilimnicola ehrlichii</name>
    <dbReference type="NCBI Taxonomy" id="351052"/>
    <lineage>
        <taxon>Bacteria</taxon>
        <taxon>Pseudomonadati</taxon>
        <taxon>Pseudomonadota</taxon>
        <taxon>Gammaproteobacteria</taxon>
        <taxon>Chromatiales</taxon>
        <taxon>Ectothiorhodospiraceae</taxon>
        <taxon>Alkalilimnicola</taxon>
    </lineage>
</organism>
<dbReference type="Gene3D" id="3.90.190.20">
    <property type="entry name" value="Mur ligase, C-terminal domain"/>
    <property type="match status" value="1"/>
</dbReference>
<dbReference type="InterPro" id="IPR005758">
    <property type="entry name" value="UDP-N-AcMur_Ala_ligase_MurC"/>
</dbReference>
<evidence type="ECO:0000313" key="20">
    <source>
        <dbReference type="Proteomes" id="UP000256763"/>
    </source>
</evidence>
<dbReference type="SUPFAM" id="SSF51984">
    <property type="entry name" value="MurCD N-terminal domain"/>
    <property type="match status" value="1"/>
</dbReference>
<evidence type="ECO:0000256" key="3">
    <source>
        <dbReference type="ARBA" id="ARBA00012211"/>
    </source>
</evidence>
<evidence type="ECO:0000256" key="4">
    <source>
        <dbReference type="ARBA" id="ARBA00022490"/>
    </source>
</evidence>
<dbReference type="SUPFAM" id="SSF53623">
    <property type="entry name" value="MurD-like peptide ligases, catalytic domain"/>
    <property type="match status" value="1"/>
</dbReference>
<evidence type="ECO:0000256" key="1">
    <source>
        <dbReference type="ARBA" id="ARBA00004496"/>
    </source>
</evidence>
<feature type="domain" description="Mur ligase C-terminal" evidence="17">
    <location>
        <begin position="310"/>
        <end position="445"/>
    </location>
</feature>
<keyword evidence="6 14" id="KW-0132">Cell division</keyword>
<dbReference type="UniPathway" id="UPA00219"/>
<keyword evidence="11 14" id="KW-0131">Cell cycle</keyword>
<keyword evidence="5 14" id="KW-0436">Ligase</keyword>
<keyword evidence="15" id="KW-0472">Membrane</keyword>
<dbReference type="GO" id="GO:0005737">
    <property type="term" value="C:cytoplasm"/>
    <property type="evidence" value="ECO:0007669"/>
    <property type="project" value="UniProtKB-SubCell"/>
</dbReference>
<keyword evidence="9 14" id="KW-0133">Cell shape</keyword>
<dbReference type="InterPro" id="IPR000713">
    <property type="entry name" value="Mur_ligase_N"/>
</dbReference>
<dbReference type="GO" id="GO:0009252">
    <property type="term" value="P:peptidoglycan biosynthetic process"/>
    <property type="evidence" value="ECO:0007669"/>
    <property type="project" value="UniProtKB-UniRule"/>
</dbReference>